<comment type="similarity">
    <text evidence="4">Belongs to the PMEI family.</text>
</comment>
<feature type="domain" description="Pectinesterase inhibitor" evidence="7">
    <location>
        <begin position="25"/>
        <end position="173"/>
    </location>
</feature>
<protein>
    <recommendedName>
        <fullName evidence="7">Pectinesterase inhibitor domain-containing protein</fullName>
    </recommendedName>
</protein>
<dbReference type="PANTHER" id="PTHR35357">
    <property type="entry name" value="OS02G0537100 PROTEIN"/>
    <property type="match status" value="1"/>
</dbReference>
<feature type="compositionally biased region" description="Acidic residues" evidence="5">
    <location>
        <begin position="237"/>
        <end position="256"/>
    </location>
</feature>
<evidence type="ECO:0000256" key="6">
    <source>
        <dbReference type="SAM" id="SignalP"/>
    </source>
</evidence>
<dbReference type="FunFam" id="1.20.140.40:FF:000011">
    <property type="entry name" value="Cell wall / vacuolar inhibitor of fructosidase 2"/>
    <property type="match status" value="1"/>
</dbReference>
<dbReference type="PANTHER" id="PTHR35357:SF8">
    <property type="entry name" value="OS01G0111000 PROTEIN"/>
    <property type="match status" value="1"/>
</dbReference>
<evidence type="ECO:0000256" key="2">
    <source>
        <dbReference type="ARBA" id="ARBA00023157"/>
    </source>
</evidence>
<keyword evidence="3" id="KW-0325">Glycoprotein</keyword>
<evidence type="ECO:0000256" key="5">
    <source>
        <dbReference type="SAM" id="MobiDB-lite"/>
    </source>
</evidence>
<dbReference type="CDD" id="cd14859">
    <property type="entry name" value="PMEI_like"/>
    <property type="match status" value="1"/>
</dbReference>
<proteinExistence type="inferred from homology"/>
<evidence type="ECO:0000256" key="3">
    <source>
        <dbReference type="ARBA" id="ARBA00023180"/>
    </source>
</evidence>
<dbReference type="InterPro" id="IPR006501">
    <property type="entry name" value="Pectinesterase_inhib_dom"/>
</dbReference>
<dbReference type="Proteomes" id="UP001374535">
    <property type="component" value="Chromosome 2"/>
</dbReference>
<dbReference type="AlphaFoldDB" id="A0AAQ3S6Z4"/>
<gene>
    <name evidence="8" type="ORF">V8G54_005326</name>
</gene>
<dbReference type="EMBL" id="CP144699">
    <property type="protein sequence ID" value="WVZ18004.1"/>
    <property type="molecule type" value="Genomic_DNA"/>
</dbReference>
<accession>A0AAQ3S6Z4</accession>
<keyword evidence="2" id="KW-1015">Disulfide bond</keyword>
<dbReference type="GO" id="GO:0004857">
    <property type="term" value="F:enzyme inhibitor activity"/>
    <property type="evidence" value="ECO:0007669"/>
    <property type="project" value="InterPro"/>
</dbReference>
<evidence type="ECO:0000259" key="7">
    <source>
        <dbReference type="SMART" id="SM00856"/>
    </source>
</evidence>
<dbReference type="NCBIfam" id="TIGR01614">
    <property type="entry name" value="PME_inhib"/>
    <property type="match status" value="1"/>
</dbReference>
<name>A0AAQ3S6Z4_VIGMU</name>
<dbReference type="InterPro" id="IPR035513">
    <property type="entry name" value="Invertase/methylesterase_inhib"/>
</dbReference>
<feature type="chain" id="PRO_5042966906" description="Pectinesterase inhibitor domain-containing protein" evidence="6">
    <location>
        <begin position="22"/>
        <end position="256"/>
    </location>
</feature>
<dbReference type="Gene3D" id="1.20.140.40">
    <property type="entry name" value="Invertase/pectin methylesterase inhibitor family protein"/>
    <property type="match status" value="1"/>
</dbReference>
<keyword evidence="9" id="KW-1185">Reference proteome</keyword>
<evidence type="ECO:0000313" key="8">
    <source>
        <dbReference type="EMBL" id="WVZ18004.1"/>
    </source>
</evidence>
<dbReference type="SMART" id="SM00856">
    <property type="entry name" value="PMEI"/>
    <property type="match status" value="1"/>
</dbReference>
<dbReference type="SUPFAM" id="SSF101148">
    <property type="entry name" value="Plant invertase/pectin methylesterase inhibitor"/>
    <property type="match status" value="1"/>
</dbReference>
<evidence type="ECO:0000256" key="4">
    <source>
        <dbReference type="ARBA" id="ARBA00038471"/>
    </source>
</evidence>
<evidence type="ECO:0000256" key="1">
    <source>
        <dbReference type="ARBA" id="ARBA00022729"/>
    </source>
</evidence>
<dbReference type="Pfam" id="PF04043">
    <property type="entry name" value="PMEI"/>
    <property type="match status" value="1"/>
</dbReference>
<feature type="region of interest" description="Disordered" evidence="5">
    <location>
        <begin position="226"/>
        <end position="256"/>
    </location>
</feature>
<organism evidence="8 9">
    <name type="scientific">Vigna mungo</name>
    <name type="common">Black gram</name>
    <name type="synonym">Phaseolus mungo</name>
    <dbReference type="NCBI Taxonomy" id="3915"/>
    <lineage>
        <taxon>Eukaryota</taxon>
        <taxon>Viridiplantae</taxon>
        <taxon>Streptophyta</taxon>
        <taxon>Embryophyta</taxon>
        <taxon>Tracheophyta</taxon>
        <taxon>Spermatophyta</taxon>
        <taxon>Magnoliopsida</taxon>
        <taxon>eudicotyledons</taxon>
        <taxon>Gunneridae</taxon>
        <taxon>Pentapetalae</taxon>
        <taxon>rosids</taxon>
        <taxon>fabids</taxon>
        <taxon>Fabales</taxon>
        <taxon>Fabaceae</taxon>
        <taxon>Papilionoideae</taxon>
        <taxon>50 kb inversion clade</taxon>
        <taxon>NPAAA clade</taxon>
        <taxon>indigoferoid/millettioid clade</taxon>
        <taxon>Phaseoleae</taxon>
        <taxon>Vigna</taxon>
    </lineage>
</organism>
<feature type="signal peptide" evidence="6">
    <location>
        <begin position="1"/>
        <end position="21"/>
    </location>
</feature>
<sequence length="256" mass="28766">MASKIFFLLFLLFLAYPHQHACVNGDATLIKRTCKNTKYYNLCFSSLKSDPSSPNADPKGLAVIMIGIGMSNATSTSSYLSSKLLSPSNNTTLKRVIKECADKYTYAGDALQASVQDLLNEAYDYAYMHITAAKDYPNACHNAFKRYPALSYPLDLARREDGLKHICDVAMGIIDNLDCEQELPSPNSEFERFVASKFEKVSKRASLMKKSLMKMNEKMDEIIKHYLKSSKSREESTNEDDDESSEEDSMDSSETE</sequence>
<keyword evidence="1 6" id="KW-0732">Signal</keyword>
<reference evidence="8 9" key="1">
    <citation type="journal article" date="2023" name="Life. Sci Alliance">
        <title>Evolutionary insights into 3D genome organization and epigenetic landscape of Vigna mungo.</title>
        <authorList>
            <person name="Junaid A."/>
            <person name="Singh B."/>
            <person name="Bhatia S."/>
        </authorList>
    </citation>
    <scope>NUCLEOTIDE SEQUENCE [LARGE SCALE GENOMIC DNA]</scope>
    <source>
        <strain evidence="8">Urdbean</strain>
    </source>
</reference>
<evidence type="ECO:0000313" key="9">
    <source>
        <dbReference type="Proteomes" id="UP001374535"/>
    </source>
</evidence>